<feature type="non-terminal residue" evidence="1">
    <location>
        <position position="114"/>
    </location>
</feature>
<dbReference type="AlphaFoldDB" id="A0A3P6QWX9"/>
<gene>
    <name evidence="1" type="ORF">CGOC_LOCUS992</name>
</gene>
<evidence type="ECO:0000313" key="2">
    <source>
        <dbReference type="Proteomes" id="UP000271889"/>
    </source>
</evidence>
<protein>
    <submittedName>
        <fullName evidence="1">Uncharacterized protein</fullName>
    </submittedName>
</protein>
<dbReference type="OrthoDB" id="5848966at2759"/>
<evidence type="ECO:0000313" key="1">
    <source>
        <dbReference type="EMBL" id="VDK47303.1"/>
    </source>
</evidence>
<name>A0A3P6QWX9_CYLGO</name>
<organism evidence="1 2">
    <name type="scientific">Cylicostephanus goldi</name>
    <name type="common">Nematode worm</name>
    <dbReference type="NCBI Taxonomy" id="71465"/>
    <lineage>
        <taxon>Eukaryota</taxon>
        <taxon>Metazoa</taxon>
        <taxon>Ecdysozoa</taxon>
        <taxon>Nematoda</taxon>
        <taxon>Chromadorea</taxon>
        <taxon>Rhabditida</taxon>
        <taxon>Rhabditina</taxon>
        <taxon>Rhabditomorpha</taxon>
        <taxon>Strongyloidea</taxon>
        <taxon>Strongylidae</taxon>
        <taxon>Cylicostephanus</taxon>
    </lineage>
</organism>
<accession>A0A3P6QWX9</accession>
<keyword evidence="2" id="KW-1185">Reference proteome</keyword>
<dbReference type="Proteomes" id="UP000271889">
    <property type="component" value="Unassembled WGS sequence"/>
</dbReference>
<proteinExistence type="predicted"/>
<feature type="non-terminal residue" evidence="1">
    <location>
        <position position="1"/>
    </location>
</feature>
<sequence length="114" mass="12616">RIPSRAWITSIIKRGAATGASSSNCEGASDQNAFIHGHGVNCAVHADSLTDKLYLGEAGTNPRGRLMGDAFLVCIHKVRRFVLEDRKETVRSMLEKVRAFIVQLEEITMHPRAR</sequence>
<dbReference type="EMBL" id="UYRV01001645">
    <property type="protein sequence ID" value="VDK47303.1"/>
    <property type="molecule type" value="Genomic_DNA"/>
</dbReference>
<reference evidence="1 2" key="1">
    <citation type="submission" date="2018-11" db="EMBL/GenBank/DDBJ databases">
        <authorList>
            <consortium name="Pathogen Informatics"/>
        </authorList>
    </citation>
    <scope>NUCLEOTIDE SEQUENCE [LARGE SCALE GENOMIC DNA]</scope>
</reference>